<comment type="similarity">
    <text evidence="2">Belongs to the Nudix hydrolase family.</text>
</comment>
<dbReference type="PROSITE" id="PS51462">
    <property type="entry name" value="NUDIX"/>
    <property type="match status" value="1"/>
</dbReference>
<evidence type="ECO:0000256" key="1">
    <source>
        <dbReference type="ARBA" id="ARBA00022801"/>
    </source>
</evidence>
<evidence type="ECO:0000256" key="2">
    <source>
        <dbReference type="RuleBase" id="RU003476"/>
    </source>
</evidence>
<feature type="domain" description="Nudix hydrolase" evidence="3">
    <location>
        <begin position="14"/>
        <end position="145"/>
    </location>
</feature>
<dbReference type="EMBL" id="AP021874">
    <property type="protein sequence ID" value="BBO67570.1"/>
    <property type="molecule type" value="Genomic_DNA"/>
</dbReference>
<proteinExistence type="inferred from homology"/>
<dbReference type="CDD" id="cd04673">
    <property type="entry name" value="NUDIX_ADPRase"/>
    <property type="match status" value="1"/>
</dbReference>
<dbReference type="InterPro" id="IPR020084">
    <property type="entry name" value="NUDIX_hydrolase_CS"/>
</dbReference>
<dbReference type="PRINTS" id="PR00502">
    <property type="entry name" value="NUDIXFAMILY"/>
</dbReference>
<dbReference type="PANTHER" id="PTHR43736">
    <property type="entry name" value="ADP-RIBOSE PYROPHOSPHATASE"/>
    <property type="match status" value="1"/>
</dbReference>
<reference evidence="4 5" key="1">
    <citation type="submission" date="2019-11" db="EMBL/GenBank/DDBJ databases">
        <title>Comparative genomics of hydrocarbon-degrading Desulfosarcina strains.</title>
        <authorList>
            <person name="Watanabe M."/>
            <person name="Kojima H."/>
            <person name="Fukui M."/>
        </authorList>
    </citation>
    <scope>NUCLEOTIDE SEQUENCE [LARGE SCALE GENOMIC DNA]</scope>
    <source>
        <strain evidence="4 5">PL12</strain>
    </source>
</reference>
<dbReference type="OrthoDB" id="9761969at2"/>
<dbReference type="InterPro" id="IPR020476">
    <property type="entry name" value="Nudix_hydrolase"/>
</dbReference>
<dbReference type="PROSITE" id="PS00893">
    <property type="entry name" value="NUDIX_BOX"/>
    <property type="match status" value="1"/>
</dbReference>
<dbReference type="KEGG" id="dalk:DSCA_15000"/>
<keyword evidence="1 2" id="KW-0378">Hydrolase</keyword>
<dbReference type="AlphaFoldDB" id="A0A5K7YHL5"/>
<dbReference type="RefSeq" id="WP_155315819.1">
    <property type="nucleotide sequence ID" value="NZ_AP021874.1"/>
</dbReference>
<dbReference type="Pfam" id="PF00293">
    <property type="entry name" value="NUDIX"/>
    <property type="match status" value="1"/>
</dbReference>
<dbReference type="InterPro" id="IPR000086">
    <property type="entry name" value="NUDIX_hydrolase_dom"/>
</dbReference>
<evidence type="ECO:0000313" key="5">
    <source>
        <dbReference type="Proteomes" id="UP000427906"/>
    </source>
</evidence>
<dbReference type="Proteomes" id="UP000427906">
    <property type="component" value="Chromosome"/>
</dbReference>
<name>A0A5K7YHL5_9BACT</name>
<dbReference type="Gene3D" id="3.90.79.10">
    <property type="entry name" value="Nucleoside Triphosphate Pyrophosphohydrolase"/>
    <property type="match status" value="1"/>
</dbReference>
<dbReference type="PANTHER" id="PTHR43736:SF1">
    <property type="entry name" value="DIHYDRONEOPTERIN TRIPHOSPHATE DIPHOSPHATASE"/>
    <property type="match status" value="1"/>
</dbReference>
<dbReference type="SUPFAM" id="SSF55811">
    <property type="entry name" value="Nudix"/>
    <property type="match status" value="1"/>
</dbReference>
<keyword evidence="5" id="KW-1185">Reference proteome</keyword>
<protein>
    <submittedName>
        <fullName evidence="4">NUDIX hydrolase</fullName>
    </submittedName>
</protein>
<organism evidence="4 5">
    <name type="scientific">Desulfosarcina alkanivorans</name>
    <dbReference type="NCBI Taxonomy" id="571177"/>
    <lineage>
        <taxon>Bacteria</taxon>
        <taxon>Pseudomonadati</taxon>
        <taxon>Thermodesulfobacteriota</taxon>
        <taxon>Desulfobacteria</taxon>
        <taxon>Desulfobacterales</taxon>
        <taxon>Desulfosarcinaceae</taxon>
        <taxon>Desulfosarcina</taxon>
    </lineage>
</organism>
<accession>A0A5K7YHL5</accession>
<sequence length="150" mass="16058">MKNQSPPSRIYPDAPRPAVGAVVFKGNAVLLVRRGNSPSRGTWAIPGGSVRLGETLRAAAEREVLEETGVVVRAGDPVLVFEAIEKDHRGAVKYHYVIVDLAAEYVSGVPRAGDDAADACWIGEDALGRLPVNPATRRLLSEKFNFGKPA</sequence>
<dbReference type="GO" id="GO:0016787">
    <property type="term" value="F:hydrolase activity"/>
    <property type="evidence" value="ECO:0007669"/>
    <property type="project" value="UniProtKB-KW"/>
</dbReference>
<dbReference type="InterPro" id="IPR015797">
    <property type="entry name" value="NUDIX_hydrolase-like_dom_sf"/>
</dbReference>
<gene>
    <name evidence="4" type="ORF">DSCA_15000</name>
</gene>
<evidence type="ECO:0000259" key="3">
    <source>
        <dbReference type="PROSITE" id="PS51462"/>
    </source>
</evidence>
<evidence type="ECO:0000313" key="4">
    <source>
        <dbReference type="EMBL" id="BBO67570.1"/>
    </source>
</evidence>